<comment type="similarity">
    <text evidence="1 6">Belongs to the sigma-70 factor family. ECF subfamily.</text>
</comment>
<evidence type="ECO:0000259" key="7">
    <source>
        <dbReference type="Pfam" id="PF04542"/>
    </source>
</evidence>
<dbReference type="InterPro" id="IPR000838">
    <property type="entry name" value="RNA_pol_sigma70_ECF_CS"/>
</dbReference>
<dbReference type="Gene3D" id="1.10.10.10">
    <property type="entry name" value="Winged helix-like DNA-binding domain superfamily/Winged helix DNA-binding domain"/>
    <property type="match status" value="1"/>
</dbReference>
<dbReference type="InterPro" id="IPR007627">
    <property type="entry name" value="RNA_pol_sigma70_r2"/>
</dbReference>
<feature type="domain" description="RNA polymerase sigma factor 70 region 4 type 2" evidence="8">
    <location>
        <begin position="135"/>
        <end position="186"/>
    </location>
</feature>
<dbReference type="Pfam" id="PF08281">
    <property type="entry name" value="Sigma70_r4_2"/>
    <property type="match status" value="1"/>
</dbReference>
<dbReference type="InterPro" id="IPR013325">
    <property type="entry name" value="RNA_pol_sigma_r2"/>
</dbReference>
<dbReference type="PANTHER" id="PTHR43133">
    <property type="entry name" value="RNA POLYMERASE ECF-TYPE SIGMA FACTO"/>
    <property type="match status" value="1"/>
</dbReference>
<dbReference type="CDD" id="cd06171">
    <property type="entry name" value="Sigma70_r4"/>
    <property type="match status" value="1"/>
</dbReference>
<organism evidence="9 10">
    <name type="scientific">Novipirellula rosea</name>
    <dbReference type="NCBI Taxonomy" id="1031540"/>
    <lineage>
        <taxon>Bacteria</taxon>
        <taxon>Pseudomonadati</taxon>
        <taxon>Planctomycetota</taxon>
        <taxon>Planctomycetia</taxon>
        <taxon>Pirellulales</taxon>
        <taxon>Pirellulaceae</taxon>
        <taxon>Novipirellula</taxon>
    </lineage>
</organism>
<proteinExistence type="inferred from homology"/>
<gene>
    <name evidence="9" type="ORF">GCM10023156_27090</name>
</gene>
<dbReference type="InterPro" id="IPR013324">
    <property type="entry name" value="RNA_pol_sigma_r3/r4-like"/>
</dbReference>
<dbReference type="InterPro" id="IPR013249">
    <property type="entry name" value="RNA_pol_sigma70_r4_t2"/>
</dbReference>
<evidence type="ECO:0000256" key="1">
    <source>
        <dbReference type="ARBA" id="ARBA00010641"/>
    </source>
</evidence>
<protein>
    <recommendedName>
        <fullName evidence="6">RNA polymerase sigma factor</fullName>
    </recommendedName>
</protein>
<dbReference type="PROSITE" id="PS01063">
    <property type="entry name" value="SIGMA70_ECF"/>
    <property type="match status" value="1"/>
</dbReference>
<dbReference type="InterPro" id="IPR036388">
    <property type="entry name" value="WH-like_DNA-bd_sf"/>
</dbReference>
<feature type="domain" description="RNA polymerase sigma-70 region 2" evidence="7">
    <location>
        <begin position="37"/>
        <end position="99"/>
    </location>
</feature>
<dbReference type="RefSeq" id="WP_345322804.1">
    <property type="nucleotide sequence ID" value="NZ_BAABGA010000035.1"/>
</dbReference>
<evidence type="ECO:0000256" key="2">
    <source>
        <dbReference type="ARBA" id="ARBA00023015"/>
    </source>
</evidence>
<evidence type="ECO:0000313" key="9">
    <source>
        <dbReference type="EMBL" id="GAA4454514.1"/>
    </source>
</evidence>
<keyword evidence="10" id="KW-1185">Reference proteome</keyword>
<comment type="caution">
    <text evidence="9">The sequence shown here is derived from an EMBL/GenBank/DDBJ whole genome shotgun (WGS) entry which is preliminary data.</text>
</comment>
<evidence type="ECO:0000259" key="8">
    <source>
        <dbReference type="Pfam" id="PF08281"/>
    </source>
</evidence>
<keyword evidence="2 6" id="KW-0805">Transcription regulation</keyword>
<dbReference type="NCBIfam" id="TIGR02937">
    <property type="entry name" value="sigma70-ECF"/>
    <property type="match status" value="1"/>
</dbReference>
<keyword evidence="3 6" id="KW-0731">Sigma factor</keyword>
<dbReference type="InterPro" id="IPR039425">
    <property type="entry name" value="RNA_pol_sigma-70-like"/>
</dbReference>
<evidence type="ECO:0000256" key="6">
    <source>
        <dbReference type="RuleBase" id="RU000716"/>
    </source>
</evidence>
<sequence length="213" mass="24957">MQSTRLPGIGGTNPSDDELIQTALMGNRSGYEQLVWRYQDRLFRSIFVNVGYADLAEDITQEAFVQAYLHLGTFENRSGFYTWLFRIALNLRRKHLRHRHLTLSIDAESNPRNQALLQPESSPPERLERSEEQKQVRCALARLDDVHREILILREFEGFSYHEIAELMQIKQGTVRSRLHRARTQLRKELSGYVLGQSHSIQVPTERSYRRCF</sequence>
<keyword evidence="4 6" id="KW-0238">DNA-binding</keyword>
<dbReference type="PANTHER" id="PTHR43133:SF51">
    <property type="entry name" value="RNA POLYMERASE SIGMA FACTOR"/>
    <property type="match status" value="1"/>
</dbReference>
<evidence type="ECO:0000256" key="3">
    <source>
        <dbReference type="ARBA" id="ARBA00023082"/>
    </source>
</evidence>
<evidence type="ECO:0000256" key="4">
    <source>
        <dbReference type="ARBA" id="ARBA00023125"/>
    </source>
</evidence>
<dbReference type="SUPFAM" id="SSF88659">
    <property type="entry name" value="Sigma3 and sigma4 domains of RNA polymerase sigma factors"/>
    <property type="match status" value="1"/>
</dbReference>
<evidence type="ECO:0000313" key="10">
    <source>
        <dbReference type="Proteomes" id="UP001500840"/>
    </source>
</evidence>
<accession>A0ABP8MQJ1</accession>
<dbReference type="Proteomes" id="UP001500840">
    <property type="component" value="Unassembled WGS sequence"/>
</dbReference>
<reference evidence="10" key="1">
    <citation type="journal article" date="2019" name="Int. J. Syst. Evol. Microbiol.">
        <title>The Global Catalogue of Microorganisms (GCM) 10K type strain sequencing project: providing services to taxonomists for standard genome sequencing and annotation.</title>
        <authorList>
            <consortium name="The Broad Institute Genomics Platform"/>
            <consortium name="The Broad Institute Genome Sequencing Center for Infectious Disease"/>
            <person name="Wu L."/>
            <person name="Ma J."/>
        </authorList>
    </citation>
    <scope>NUCLEOTIDE SEQUENCE [LARGE SCALE GENOMIC DNA]</scope>
    <source>
        <strain evidence="10">JCM 17759</strain>
    </source>
</reference>
<keyword evidence="5 6" id="KW-0804">Transcription</keyword>
<dbReference type="EMBL" id="BAABGA010000035">
    <property type="protein sequence ID" value="GAA4454514.1"/>
    <property type="molecule type" value="Genomic_DNA"/>
</dbReference>
<dbReference type="Pfam" id="PF04542">
    <property type="entry name" value="Sigma70_r2"/>
    <property type="match status" value="1"/>
</dbReference>
<dbReference type="Gene3D" id="1.10.1740.10">
    <property type="match status" value="1"/>
</dbReference>
<dbReference type="InterPro" id="IPR014284">
    <property type="entry name" value="RNA_pol_sigma-70_dom"/>
</dbReference>
<name>A0ABP8MQJ1_9BACT</name>
<dbReference type="SUPFAM" id="SSF88946">
    <property type="entry name" value="Sigma2 domain of RNA polymerase sigma factors"/>
    <property type="match status" value="1"/>
</dbReference>
<evidence type="ECO:0000256" key="5">
    <source>
        <dbReference type="ARBA" id="ARBA00023163"/>
    </source>
</evidence>